<accession>A0A9N7MBQ2</accession>
<dbReference type="OrthoDB" id="913683at2759"/>
<reference evidence="1" key="1">
    <citation type="submission" date="2019-12" db="EMBL/GenBank/DDBJ databases">
        <authorList>
            <person name="Scholes J."/>
        </authorList>
    </citation>
    <scope>NUCLEOTIDE SEQUENCE</scope>
</reference>
<gene>
    <name evidence="1" type="ORF">SHERM_09374</name>
</gene>
<dbReference type="AlphaFoldDB" id="A0A9N7MBQ2"/>
<name>A0A9N7MBQ2_STRHE</name>
<evidence type="ECO:0000313" key="2">
    <source>
        <dbReference type="Proteomes" id="UP001153555"/>
    </source>
</evidence>
<dbReference type="Proteomes" id="UP001153555">
    <property type="component" value="Unassembled WGS sequence"/>
</dbReference>
<dbReference type="EMBL" id="CACSLK010000984">
    <property type="protein sequence ID" value="CAA0806485.1"/>
    <property type="molecule type" value="Genomic_DNA"/>
</dbReference>
<keyword evidence="2" id="KW-1185">Reference proteome</keyword>
<organism evidence="1 2">
    <name type="scientific">Striga hermonthica</name>
    <name type="common">Purple witchweed</name>
    <name type="synonym">Buchnera hermonthica</name>
    <dbReference type="NCBI Taxonomy" id="68872"/>
    <lineage>
        <taxon>Eukaryota</taxon>
        <taxon>Viridiplantae</taxon>
        <taxon>Streptophyta</taxon>
        <taxon>Embryophyta</taxon>
        <taxon>Tracheophyta</taxon>
        <taxon>Spermatophyta</taxon>
        <taxon>Magnoliopsida</taxon>
        <taxon>eudicotyledons</taxon>
        <taxon>Gunneridae</taxon>
        <taxon>Pentapetalae</taxon>
        <taxon>asterids</taxon>
        <taxon>lamiids</taxon>
        <taxon>Lamiales</taxon>
        <taxon>Orobanchaceae</taxon>
        <taxon>Buchnereae</taxon>
        <taxon>Striga</taxon>
    </lineage>
</organism>
<proteinExistence type="predicted"/>
<comment type="caution">
    <text evidence="1">The sequence shown here is derived from an EMBL/GenBank/DDBJ whole genome shotgun (WGS) entry which is preliminary data.</text>
</comment>
<evidence type="ECO:0000313" key="1">
    <source>
        <dbReference type="EMBL" id="CAA0806485.1"/>
    </source>
</evidence>
<protein>
    <submittedName>
        <fullName evidence="1">Uncharacterized protein</fullName>
    </submittedName>
</protein>
<sequence length="180" mass="19592">MMGTSGFGQSEHGNRLEVKNDDVWNAYVKPFYGDWLEVFGKERATNVGAQGFTGAVIEVLHNNNTELIPDSILVPTTPPEVSNFSFDPLHESAMESSSTHGGESGASAKGKRLWKRKRLLQVEDDIVGMLSSLCENANACLPDIATGVGFQQTAKEQRTTVYVALRLIPHLSTSQKVVVA</sequence>